<dbReference type="InterPro" id="IPR008581">
    <property type="entry name" value="DUF863_pln"/>
</dbReference>
<organism evidence="2 3">
    <name type="scientific">Rhododendron simsii</name>
    <name type="common">Sims's rhododendron</name>
    <dbReference type="NCBI Taxonomy" id="118357"/>
    <lineage>
        <taxon>Eukaryota</taxon>
        <taxon>Viridiplantae</taxon>
        <taxon>Streptophyta</taxon>
        <taxon>Embryophyta</taxon>
        <taxon>Tracheophyta</taxon>
        <taxon>Spermatophyta</taxon>
        <taxon>Magnoliopsida</taxon>
        <taxon>eudicotyledons</taxon>
        <taxon>Gunneridae</taxon>
        <taxon>Pentapetalae</taxon>
        <taxon>asterids</taxon>
        <taxon>Ericales</taxon>
        <taxon>Ericaceae</taxon>
        <taxon>Ericoideae</taxon>
        <taxon>Rhodoreae</taxon>
        <taxon>Rhododendron</taxon>
    </lineage>
</organism>
<evidence type="ECO:0000256" key="1">
    <source>
        <dbReference type="SAM" id="MobiDB-lite"/>
    </source>
</evidence>
<dbReference type="EMBL" id="WJXA01000007">
    <property type="protein sequence ID" value="KAF7138296.1"/>
    <property type="molecule type" value="Genomic_DNA"/>
</dbReference>
<reference evidence="2" key="1">
    <citation type="submission" date="2019-11" db="EMBL/GenBank/DDBJ databases">
        <authorList>
            <person name="Liu Y."/>
            <person name="Hou J."/>
            <person name="Li T.-Q."/>
            <person name="Guan C.-H."/>
            <person name="Wu X."/>
            <person name="Wu H.-Z."/>
            <person name="Ling F."/>
            <person name="Zhang R."/>
            <person name="Shi X.-G."/>
            <person name="Ren J.-P."/>
            <person name="Chen E.-F."/>
            <person name="Sun J.-M."/>
        </authorList>
    </citation>
    <scope>NUCLEOTIDE SEQUENCE</scope>
    <source>
        <strain evidence="2">Adult_tree_wgs_1</strain>
        <tissue evidence="2">Leaves</tissue>
    </source>
</reference>
<comment type="caution">
    <text evidence="2">The sequence shown here is derived from an EMBL/GenBank/DDBJ whole genome shotgun (WGS) entry which is preliminary data.</text>
</comment>
<feature type="compositionally biased region" description="Low complexity" evidence="1">
    <location>
        <begin position="530"/>
        <end position="543"/>
    </location>
</feature>
<dbReference type="PANTHER" id="PTHR33167">
    <property type="entry name" value="TRANSCRIPTION FACTOR, PUTATIVE (DUF863)-RELATED"/>
    <property type="match status" value="1"/>
</dbReference>
<dbReference type="OrthoDB" id="786875at2759"/>
<dbReference type="Pfam" id="PF05904">
    <property type="entry name" value="DUF863"/>
    <property type="match status" value="1"/>
</dbReference>
<name>A0A834GSK7_RHOSS</name>
<proteinExistence type="predicted"/>
<dbReference type="AlphaFoldDB" id="A0A834GSK7"/>
<evidence type="ECO:0000313" key="3">
    <source>
        <dbReference type="Proteomes" id="UP000626092"/>
    </source>
</evidence>
<feature type="compositionally biased region" description="Polar residues" evidence="1">
    <location>
        <begin position="511"/>
        <end position="529"/>
    </location>
</feature>
<gene>
    <name evidence="2" type="ORF">RHSIM_Rhsim07G0105500</name>
</gene>
<dbReference type="Proteomes" id="UP000626092">
    <property type="component" value="Unassembled WGS sequence"/>
</dbReference>
<feature type="region of interest" description="Disordered" evidence="1">
    <location>
        <begin position="590"/>
        <end position="614"/>
    </location>
</feature>
<evidence type="ECO:0000313" key="2">
    <source>
        <dbReference type="EMBL" id="KAF7138296.1"/>
    </source>
</evidence>
<sequence length="731" mass="81793">MSMIEDFNLNSMPGYASSLKEVLKQTMLSQEVIFRKQVHELHRLHRMQKSLMEDSIWEELNGYNLWKMSTESTLGPFTNPIRYSAQPKDKSFSNCSMVNYHDFSFSSSPTLESTRYANKDFLGENSDYSRLQQRSFDLQLPGDQLVNHVGMDLLQERNVWNLRKSSESNHPFDEDTVSFSEEVKLTMSFGGDTGKVGINNSTWHEKITQSTSRHVITLEESANMASCMDSESLSPPCYAAPITKDKHNLRVPVESNHVSRKTCMKKDLSSGLTLSCSTVDSSESCEGQDSFNQGLKERNVDVARNSIGTPLTCSKAFDLDLNIAQLDDSSYLDDSVVASSCLSMDGPSGALDGVIGKLCENTCPAATNWGKPNVNCLNESSTILQQDIAANPTLLVPVSRNSHSQFWADCAPIKGINRTEACSIALKSMSEPTSENCDYLNCDHRNNEIGNTDSLLKCPKRNYTNVITEEVTEIREDIVLPTSCTYGSRVEDANTKKSLSSCIFDCITDDSSSGAKTMQSRNDFEGSNISLSNQYRRSQSSQSGEQDLRLCDSSELKHQCRNEKKEESAAEDILIQNAAESLIHFSMKSSTSNQDCSAKAGSNGNEDEERDMPQHSIDSYESIVLKLTENSAEDYSVSSKHFEVNEMDKKDFGIQLKRGRRLKDFQRDVLPSLASLSSHEIREDVSVMQAVIRSREYKRMRSKMANIGGNLSAPVKSRRSRLTYVARRYYS</sequence>
<protein>
    <submittedName>
        <fullName evidence="2">Uncharacterized protein</fullName>
    </submittedName>
</protein>
<feature type="region of interest" description="Disordered" evidence="1">
    <location>
        <begin position="511"/>
        <end position="548"/>
    </location>
</feature>
<keyword evidence="3" id="KW-1185">Reference proteome</keyword>
<accession>A0A834GSK7</accession>
<dbReference type="PANTHER" id="PTHR33167:SF29">
    <property type="entry name" value="T28K15.14 PROTEIN"/>
    <property type="match status" value="1"/>
</dbReference>
<feature type="compositionally biased region" description="Polar residues" evidence="1">
    <location>
        <begin position="590"/>
        <end position="604"/>
    </location>
</feature>